<dbReference type="InterPro" id="IPR000515">
    <property type="entry name" value="MetI-like"/>
</dbReference>
<feature type="transmembrane region" description="Helical" evidence="7">
    <location>
        <begin position="190"/>
        <end position="211"/>
    </location>
</feature>
<feature type="transmembrane region" description="Helical" evidence="7">
    <location>
        <begin position="142"/>
        <end position="161"/>
    </location>
</feature>
<evidence type="ECO:0000256" key="3">
    <source>
        <dbReference type="ARBA" id="ARBA00022475"/>
    </source>
</evidence>
<evidence type="ECO:0000256" key="1">
    <source>
        <dbReference type="ARBA" id="ARBA00004651"/>
    </source>
</evidence>
<dbReference type="CDD" id="cd06261">
    <property type="entry name" value="TM_PBP2"/>
    <property type="match status" value="1"/>
</dbReference>
<dbReference type="Gene3D" id="1.10.3720.10">
    <property type="entry name" value="MetI-like"/>
    <property type="match status" value="1"/>
</dbReference>
<evidence type="ECO:0000256" key="2">
    <source>
        <dbReference type="ARBA" id="ARBA00022448"/>
    </source>
</evidence>
<evidence type="ECO:0000313" key="9">
    <source>
        <dbReference type="EMBL" id="MDR7303548.1"/>
    </source>
</evidence>
<keyword evidence="10" id="KW-1185">Reference proteome</keyword>
<dbReference type="SUPFAM" id="SSF161098">
    <property type="entry name" value="MetI-like"/>
    <property type="match status" value="1"/>
</dbReference>
<dbReference type="PANTHER" id="PTHR32243">
    <property type="entry name" value="MALTOSE TRANSPORT SYSTEM PERMEASE-RELATED"/>
    <property type="match status" value="1"/>
</dbReference>
<gene>
    <name evidence="9" type="ORF">JOF55_003729</name>
</gene>
<dbReference type="Pfam" id="PF00528">
    <property type="entry name" value="BPD_transp_1"/>
    <property type="match status" value="1"/>
</dbReference>
<proteinExistence type="inferred from homology"/>
<dbReference type="InterPro" id="IPR035906">
    <property type="entry name" value="MetI-like_sf"/>
</dbReference>
<dbReference type="PROSITE" id="PS50928">
    <property type="entry name" value="ABC_TM1"/>
    <property type="match status" value="1"/>
</dbReference>
<dbReference type="GO" id="GO:0055085">
    <property type="term" value="P:transmembrane transport"/>
    <property type="evidence" value="ECO:0007669"/>
    <property type="project" value="InterPro"/>
</dbReference>
<feature type="domain" description="ABC transmembrane type-1" evidence="8">
    <location>
        <begin position="74"/>
        <end position="265"/>
    </location>
</feature>
<organism evidence="9 10">
    <name type="scientific">Haloactinomyces albus</name>
    <dbReference type="NCBI Taxonomy" id="1352928"/>
    <lineage>
        <taxon>Bacteria</taxon>
        <taxon>Bacillati</taxon>
        <taxon>Actinomycetota</taxon>
        <taxon>Actinomycetes</taxon>
        <taxon>Actinopolysporales</taxon>
        <taxon>Actinopolysporaceae</taxon>
        <taxon>Haloactinomyces</taxon>
    </lineage>
</organism>
<keyword evidence="4 7" id="KW-0812">Transmembrane</keyword>
<keyword evidence="3" id="KW-1003">Cell membrane</keyword>
<comment type="caution">
    <text evidence="9">The sequence shown here is derived from an EMBL/GenBank/DDBJ whole genome shotgun (WGS) entry which is preliminary data.</text>
</comment>
<dbReference type="RefSeq" id="WP_310275936.1">
    <property type="nucleotide sequence ID" value="NZ_JAVDXW010000001.1"/>
</dbReference>
<keyword evidence="5 7" id="KW-1133">Transmembrane helix</keyword>
<evidence type="ECO:0000313" key="10">
    <source>
        <dbReference type="Proteomes" id="UP001180845"/>
    </source>
</evidence>
<feature type="transmembrane region" description="Helical" evidence="7">
    <location>
        <begin position="106"/>
        <end position="130"/>
    </location>
</feature>
<feature type="transmembrane region" description="Helical" evidence="7">
    <location>
        <begin position="12"/>
        <end position="33"/>
    </location>
</feature>
<name>A0AAE3ZH71_9ACTN</name>
<evidence type="ECO:0000256" key="6">
    <source>
        <dbReference type="ARBA" id="ARBA00023136"/>
    </source>
</evidence>
<dbReference type="InterPro" id="IPR050901">
    <property type="entry name" value="BP-dep_ABC_trans_perm"/>
</dbReference>
<protein>
    <submittedName>
        <fullName evidence="9">Multiple sugar transport system permease protein</fullName>
    </submittedName>
</protein>
<keyword evidence="6 7" id="KW-0472">Membrane</keyword>
<accession>A0AAE3ZH71</accession>
<reference evidence="9" key="1">
    <citation type="submission" date="2023-07" db="EMBL/GenBank/DDBJ databases">
        <title>Sequencing the genomes of 1000 actinobacteria strains.</title>
        <authorList>
            <person name="Klenk H.-P."/>
        </authorList>
    </citation>
    <scope>NUCLEOTIDE SEQUENCE</scope>
    <source>
        <strain evidence="9">DSM 45977</strain>
    </source>
</reference>
<evidence type="ECO:0000256" key="4">
    <source>
        <dbReference type="ARBA" id="ARBA00022692"/>
    </source>
</evidence>
<sequence length="280" mass="30081">MARSRSRTRGQYLTMLLGILVLLLYLFPVFWMLSTSLKTRSDVFSIPPQLFPSPVVLGSYIESVLQSPPVLRALLNSLVIASGTLLLTLLLGAPAAYGLARLRLRFTVVITLVLLLAQMLPTINLALPLFVIFTEAGLVDTYLGLILANTALAMPFAVIILRPFFLSVPGELIDAARVDGCTPFGAFRRIALPLVMPGLVTVGALAFVTAWGEFVFGLTLATSEQMQPVSVALNRFIGQYGTRWADLMAVATTAALPVIAIFAGLQRFIVGGLTAGATKE</sequence>
<keyword evidence="9" id="KW-0762">Sugar transport</keyword>
<dbReference type="GO" id="GO:0005886">
    <property type="term" value="C:plasma membrane"/>
    <property type="evidence" value="ECO:0007669"/>
    <property type="project" value="UniProtKB-SubCell"/>
</dbReference>
<evidence type="ECO:0000256" key="5">
    <source>
        <dbReference type="ARBA" id="ARBA00022989"/>
    </source>
</evidence>
<evidence type="ECO:0000256" key="7">
    <source>
        <dbReference type="RuleBase" id="RU363032"/>
    </source>
</evidence>
<dbReference type="AlphaFoldDB" id="A0AAE3ZH71"/>
<dbReference type="Proteomes" id="UP001180845">
    <property type="component" value="Unassembled WGS sequence"/>
</dbReference>
<feature type="transmembrane region" description="Helical" evidence="7">
    <location>
        <begin position="73"/>
        <end position="99"/>
    </location>
</feature>
<comment type="similarity">
    <text evidence="7">Belongs to the binding-protein-dependent transport system permease family.</text>
</comment>
<comment type="subcellular location">
    <subcellularLocation>
        <location evidence="1 7">Cell membrane</location>
        <topology evidence="1 7">Multi-pass membrane protein</topology>
    </subcellularLocation>
</comment>
<keyword evidence="2 7" id="KW-0813">Transport</keyword>
<dbReference type="PANTHER" id="PTHR32243:SF18">
    <property type="entry name" value="INNER MEMBRANE ABC TRANSPORTER PERMEASE PROTEIN YCJP"/>
    <property type="match status" value="1"/>
</dbReference>
<dbReference type="EMBL" id="JAVDXW010000001">
    <property type="protein sequence ID" value="MDR7303548.1"/>
    <property type="molecule type" value="Genomic_DNA"/>
</dbReference>
<evidence type="ECO:0000259" key="8">
    <source>
        <dbReference type="PROSITE" id="PS50928"/>
    </source>
</evidence>
<feature type="transmembrane region" description="Helical" evidence="7">
    <location>
        <begin position="244"/>
        <end position="265"/>
    </location>
</feature>